<keyword evidence="4" id="KW-1185">Reference proteome</keyword>
<reference evidence="4" key="3">
    <citation type="submission" date="2017-10" db="EMBL/GenBank/DDBJ databases">
        <authorList>
            <person name="Frank J."/>
        </authorList>
    </citation>
    <scope>NUCLEOTIDE SEQUENCE [LARGE SCALE GENOMIC DNA]</scope>
</reference>
<reference evidence="1" key="2">
    <citation type="submission" date="2006-01" db="EMBL/GenBank/DDBJ databases">
        <authorList>
            <person name="Genoscope"/>
        </authorList>
    </citation>
    <scope>NUCLEOTIDE SEQUENCE</scope>
</reference>
<evidence type="ECO:0000313" key="2">
    <source>
        <dbReference type="EMBL" id="QII10657.1"/>
    </source>
</evidence>
<accession>Q1Q0U1</accession>
<evidence type="ECO:0000313" key="1">
    <source>
        <dbReference type="EMBL" id="CAJ73623.1"/>
    </source>
</evidence>
<evidence type="ECO:0000313" key="4">
    <source>
        <dbReference type="Proteomes" id="UP000221734"/>
    </source>
</evidence>
<dbReference type="Proteomes" id="UP000221734">
    <property type="component" value="Chromosome Kuenenia_stuttgartiensis_MBR1"/>
</dbReference>
<organism evidence="1">
    <name type="scientific">Kuenenia stuttgartiensis</name>
    <dbReference type="NCBI Taxonomy" id="174633"/>
    <lineage>
        <taxon>Bacteria</taxon>
        <taxon>Pseudomonadati</taxon>
        <taxon>Planctomycetota</taxon>
        <taxon>Candidatus Brocadiia</taxon>
        <taxon>Candidatus Brocadiales</taxon>
        <taxon>Candidatus Brocadiaceae</taxon>
        <taxon>Candidatus Kuenenia</taxon>
    </lineage>
</organism>
<protein>
    <submittedName>
        <fullName evidence="1">Uncharacterized protein</fullName>
    </submittedName>
</protein>
<dbReference type="EMBL" id="CP049055">
    <property type="protein sequence ID" value="QII10657.1"/>
    <property type="molecule type" value="Genomic_DNA"/>
</dbReference>
<name>Q1Q0U1_KUEST</name>
<reference evidence="3" key="4">
    <citation type="submission" date="2017-10" db="EMBL/GenBank/DDBJ databases">
        <authorList>
            <person name="Banno H."/>
            <person name="Chua N.-H."/>
        </authorList>
    </citation>
    <scope>NUCLEOTIDE SEQUENCE [LARGE SCALE GENOMIC DNA]</scope>
    <source>
        <strain evidence="3">Kuenenia_mbr1_ru-nijmegen</strain>
    </source>
</reference>
<sequence length="96" mass="11182">MLIRNLDDIGHKQSELVTTWISERMKNTHVVANNPLMAKCAKSTRRDKDYADVDQHLKVVKSEYVLKSVLVRNDKGKDLSIFITNIWLLSLSKHRY</sequence>
<evidence type="ECO:0000313" key="5">
    <source>
        <dbReference type="Proteomes" id="UP000501926"/>
    </source>
</evidence>
<gene>
    <name evidence="2" type="ORF">KsCSTR_12780</name>
    <name evidence="3" type="ORF">KSMBR1_2719</name>
    <name evidence="1" type="ORF">kuste2871</name>
</gene>
<reference evidence="2 5" key="5">
    <citation type="submission" date="2020-02" db="EMBL/GenBank/DDBJ databases">
        <title>Newly sequenced genome of strain CSTR1 showed variability in Candidatus Kuenenia stuttgartiensis genomes.</title>
        <authorList>
            <person name="Ding C."/>
            <person name="Adrian L."/>
        </authorList>
    </citation>
    <scope>NUCLEOTIDE SEQUENCE [LARGE SCALE GENOMIC DNA]</scope>
    <source>
        <strain evidence="2 5">CSTR1</strain>
    </source>
</reference>
<reference evidence="1" key="1">
    <citation type="journal article" date="2006" name="Nature">
        <title>Deciphering the evolution and metabolism of an anammox bacterium from a community genome.</title>
        <authorList>
            <person name="Strous M."/>
            <person name="Pelletier E."/>
            <person name="Mangenot S."/>
            <person name="Rattei T."/>
            <person name="Lehner A."/>
            <person name="Taylor M.W."/>
            <person name="Horn M."/>
            <person name="Daims H."/>
            <person name="Bartol-Mavel D."/>
            <person name="Wincker P."/>
            <person name="Barbe V."/>
            <person name="Fonknechten N."/>
            <person name="Vallenet D."/>
            <person name="Segurens B."/>
            <person name="Schenowitz-Truong C."/>
            <person name="Medigue C."/>
            <person name="Collingro A."/>
            <person name="Snel B."/>
            <person name="Dutilh B.E."/>
            <person name="OpDenCamp H.J.M."/>
            <person name="vanDerDrift C."/>
            <person name="Cirpus I."/>
            <person name="vanDePas-Schoonen K.T."/>
            <person name="Harhangi H.R."/>
            <person name="vanNiftrik L."/>
            <person name="Schmid M."/>
            <person name="Keltjens J."/>
            <person name="vanDeVossenberg J."/>
            <person name="Kartal B."/>
            <person name="Meier H."/>
            <person name="Frishman D."/>
            <person name="Huynen M.A."/>
            <person name="Mewes H."/>
            <person name="Weissenbach J."/>
            <person name="Jetten M.S.M."/>
            <person name="Wagner M."/>
            <person name="LePaslier D."/>
        </authorList>
    </citation>
    <scope>NUCLEOTIDE SEQUENCE</scope>
</reference>
<dbReference type="KEGG" id="kst:KSMBR1_2719"/>
<dbReference type="AlphaFoldDB" id="Q1Q0U1"/>
<dbReference type="RefSeq" id="WP_157820613.1">
    <property type="nucleotide sequence ID" value="NZ_CP049055.1"/>
</dbReference>
<dbReference type="EMBL" id="CT573071">
    <property type="protein sequence ID" value="CAJ73623.1"/>
    <property type="molecule type" value="Genomic_DNA"/>
</dbReference>
<evidence type="ECO:0000313" key="3">
    <source>
        <dbReference type="EMBL" id="SOH05206.1"/>
    </source>
</evidence>
<proteinExistence type="predicted"/>
<dbReference type="Proteomes" id="UP000501926">
    <property type="component" value="Chromosome"/>
</dbReference>
<dbReference type="EMBL" id="LT934425">
    <property type="protein sequence ID" value="SOH05206.1"/>
    <property type="molecule type" value="Genomic_DNA"/>
</dbReference>